<dbReference type="EMBL" id="WWBZ02000062">
    <property type="protein sequence ID" value="KAF4303139.1"/>
    <property type="molecule type" value="Genomic_DNA"/>
</dbReference>
<reference evidence="4" key="1">
    <citation type="submission" date="2020-04" db="EMBL/GenBank/DDBJ databases">
        <title>Genome Assembly and Annotation of Botryosphaeria dothidea sdau 11-99, a Latent Pathogen of Apple Fruit Ring Rot in China.</title>
        <authorList>
            <person name="Yu C."/>
            <person name="Diao Y."/>
            <person name="Lu Q."/>
            <person name="Zhao J."/>
            <person name="Cui S."/>
            <person name="Peng C."/>
            <person name="He B."/>
            <person name="Liu H."/>
        </authorList>
    </citation>
    <scope>NUCLEOTIDE SEQUENCE [LARGE SCALE GENOMIC DNA]</scope>
    <source>
        <strain evidence="4">Sdau11-99</strain>
    </source>
</reference>
<gene>
    <name evidence="4" type="ORF">GTA08_BOTSDO09283</name>
</gene>
<feature type="domain" description="DUF7708" evidence="3">
    <location>
        <begin position="71"/>
        <end position="207"/>
    </location>
</feature>
<name>A0A8H4IMT0_9PEZI</name>
<evidence type="ECO:0000313" key="5">
    <source>
        <dbReference type="Proteomes" id="UP000572817"/>
    </source>
</evidence>
<evidence type="ECO:0000259" key="2">
    <source>
        <dbReference type="Pfam" id="PF00931"/>
    </source>
</evidence>
<dbReference type="InterPro" id="IPR027417">
    <property type="entry name" value="P-loop_NTPase"/>
</dbReference>
<feature type="domain" description="NB-ARC" evidence="2">
    <location>
        <begin position="251"/>
        <end position="404"/>
    </location>
</feature>
<dbReference type="GO" id="GO:0043531">
    <property type="term" value="F:ADP binding"/>
    <property type="evidence" value="ECO:0007669"/>
    <property type="project" value="InterPro"/>
</dbReference>
<evidence type="ECO:0008006" key="6">
    <source>
        <dbReference type="Google" id="ProtNLM"/>
    </source>
</evidence>
<feature type="coiled-coil region" evidence="1">
    <location>
        <begin position="107"/>
        <end position="134"/>
    </location>
</feature>
<keyword evidence="1" id="KW-0175">Coiled coil</keyword>
<organism evidence="4 5">
    <name type="scientific">Botryosphaeria dothidea</name>
    <dbReference type="NCBI Taxonomy" id="55169"/>
    <lineage>
        <taxon>Eukaryota</taxon>
        <taxon>Fungi</taxon>
        <taxon>Dikarya</taxon>
        <taxon>Ascomycota</taxon>
        <taxon>Pezizomycotina</taxon>
        <taxon>Dothideomycetes</taxon>
        <taxon>Dothideomycetes incertae sedis</taxon>
        <taxon>Botryosphaeriales</taxon>
        <taxon>Botryosphaeriaceae</taxon>
        <taxon>Botryosphaeria</taxon>
    </lineage>
</organism>
<dbReference type="Gene3D" id="1.25.40.10">
    <property type="entry name" value="Tetratricopeptide repeat domain"/>
    <property type="match status" value="1"/>
</dbReference>
<dbReference type="InterPro" id="IPR002182">
    <property type="entry name" value="NB-ARC"/>
</dbReference>
<dbReference type="Pfam" id="PF00931">
    <property type="entry name" value="NB-ARC"/>
    <property type="match status" value="1"/>
</dbReference>
<dbReference type="Pfam" id="PF24809">
    <property type="entry name" value="DUF7708"/>
    <property type="match status" value="1"/>
</dbReference>
<sequence length="986" mass="111789">MPGHGVFLAAEEHQRLWYNVLTEKTKEIAEVRAGTILDWGGIAEAGLSLHDLKRRYSSTASARCLDKLNPTLERLQGFSAIINGLVQCGPSFTSLIWGALLTVIDLSNEFQERLEEIVDELDQLTKAISRINRYADLYRNHSSLQPYLRAVYSAYIDYCLFSVRFFQKNPFSHVLMLPRCPTAKKVKAFVVQIDEILEDFKEEVQLAFHTDFKQLGQVILRGDLGAGIKFRAKCLFVPFARNERFYGRLKELEYLQENLTPSAKSQRLCVIHGIGGQGKTQLALEFAYRSQMVYSHIFWIRAQDGLNLEKSFEGAFDRLFVTQDDTKAQVKVQEVQHWLRDNRGWLLIFDNVDYGPNLDQYWPNCSHGSIILTTQESGLVHRTRSSLLLESFDPEEGSQLLIKQLKPRNPTHEALNAGKKLSYKVGGLPLTLVRLAGHIEESQSSVAKILDEFRTAKISYAAKIVFEEKPNSTTFQYERPLKMAFGMAMSKLPDVAVEALNVMAMVSPDAIPERMFFKDQSNYPTDSLRFDKDVRKRLAARHLIEIEAQSLDNETYISLHRSLKLALLDDLTRDPRKLQGAFDQTVALLRRELPAPSECMVPINEHWSVYSKMSSHVLELHKVYSESQSCLNAGEEFVELLYGAGTHLYERSLYESGKLVLDTAKTICAALESPFQESSHILRERTPNIQALKANILTVLWGICLNQGGLTTRHEAHVNMKKVVEFREAHRKTVSPNQRTISDLLLFANMRNDKACQLIDEEQYDLAEPHLIESLKIKDGLSLAGENVPPFEFAESKKNLAIVRMSQGLVDDAIELSRVAVAHLEAEADQQSWSYELCRFTLATMLFNAGNHREALDLHRKVHEARCALYGRLGHATLHSCFSIALAEYKLENLAAAREILKSCLGDPMTTPVNQWPIECSIRAIYLQSHILEAFGEAEAVSELRQYALGEKDRILANHTKGLQVSLPQAAEGDMSQMIIFDHLWD</sequence>
<evidence type="ECO:0000259" key="3">
    <source>
        <dbReference type="Pfam" id="PF24809"/>
    </source>
</evidence>
<evidence type="ECO:0000313" key="4">
    <source>
        <dbReference type="EMBL" id="KAF4303139.1"/>
    </source>
</evidence>
<dbReference type="SUPFAM" id="SSF52540">
    <property type="entry name" value="P-loop containing nucleoside triphosphate hydrolases"/>
    <property type="match status" value="1"/>
</dbReference>
<keyword evidence="5" id="KW-1185">Reference proteome</keyword>
<dbReference type="PANTHER" id="PTHR35205">
    <property type="entry name" value="NB-ARC AND TPR DOMAIN PROTEIN"/>
    <property type="match status" value="1"/>
</dbReference>
<dbReference type="InterPro" id="IPR011990">
    <property type="entry name" value="TPR-like_helical_dom_sf"/>
</dbReference>
<protein>
    <recommendedName>
        <fullName evidence="6">NB-ARC domain-containing protein</fullName>
    </recommendedName>
</protein>
<comment type="caution">
    <text evidence="4">The sequence shown here is derived from an EMBL/GenBank/DDBJ whole genome shotgun (WGS) entry which is preliminary data.</text>
</comment>
<dbReference type="PANTHER" id="PTHR35205:SF1">
    <property type="entry name" value="ZU5 DOMAIN-CONTAINING PROTEIN"/>
    <property type="match status" value="1"/>
</dbReference>
<dbReference type="Proteomes" id="UP000572817">
    <property type="component" value="Unassembled WGS sequence"/>
</dbReference>
<accession>A0A8H4IMT0</accession>
<dbReference type="OrthoDB" id="5394701at2759"/>
<evidence type="ECO:0000256" key="1">
    <source>
        <dbReference type="SAM" id="Coils"/>
    </source>
</evidence>
<dbReference type="SUPFAM" id="SSF48452">
    <property type="entry name" value="TPR-like"/>
    <property type="match status" value="1"/>
</dbReference>
<dbReference type="AlphaFoldDB" id="A0A8H4IMT0"/>
<dbReference type="Gene3D" id="3.40.50.300">
    <property type="entry name" value="P-loop containing nucleotide triphosphate hydrolases"/>
    <property type="match status" value="1"/>
</dbReference>
<proteinExistence type="predicted"/>
<dbReference type="InterPro" id="IPR056125">
    <property type="entry name" value="DUF7708"/>
</dbReference>